<evidence type="ECO:0000256" key="3">
    <source>
        <dbReference type="ARBA" id="ARBA00022741"/>
    </source>
</evidence>
<comment type="caution">
    <text evidence="8">The sequence shown here is derived from an EMBL/GenBank/DDBJ whole genome shotgun (WGS) entry which is preliminary data.</text>
</comment>
<evidence type="ECO:0000256" key="4">
    <source>
        <dbReference type="ARBA" id="ARBA00022840"/>
    </source>
</evidence>
<dbReference type="GO" id="GO:0005886">
    <property type="term" value="C:plasma membrane"/>
    <property type="evidence" value="ECO:0007669"/>
    <property type="project" value="TreeGrafter"/>
</dbReference>
<dbReference type="Proteomes" id="UP000249590">
    <property type="component" value="Unassembled WGS sequence"/>
</dbReference>
<dbReference type="InterPro" id="IPR003593">
    <property type="entry name" value="AAA+_ATPase"/>
</dbReference>
<dbReference type="SUPFAM" id="SSF52540">
    <property type="entry name" value="P-loop containing nucleoside triphosphate hydrolases"/>
    <property type="match status" value="1"/>
</dbReference>
<evidence type="ECO:0000259" key="7">
    <source>
        <dbReference type="PROSITE" id="PS50893"/>
    </source>
</evidence>
<evidence type="ECO:0000256" key="1">
    <source>
        <dbReference type="ARBA" id="ARBA00022448"/>
    </source>
</evidence>
<dbReference type="PANTHER" id="PTHR24220:SF689">
    <property type="entry name" value="LIPOPROTEIN-RELEASING SYSTEM ATP-BINDING PROTEIN LOLD"/>
    <property type="match status" value="1"/>
</dbReference>
<protein>
    <submittedName>
        <fullName evidence="8">ABC transporter</fullName>
    </submittedName>
</protein>
<dbReference type="InterPro" id="IPR017871">
    <property type="entry name" value="ABC_transporter-like_CS"/>
</dbReference>
<dbReference type="OrthoDB" id="9802264at2"/>
<dbReference type="PROSITE" id="PS50893">
    <property type="entry name" value="ABC_TRANSPORTER_2"/>
    <property type="match status" value="1"/>
</dbReference>
<keyword evidence="3" id="KW-0547">Nucleotide-binding</keyword>
<dbReference type="GO" id="GO:0016887">
    <property type="term" value="F:ATP hydrolysis activity"/>
    <property type="evidence" value="ECO:0007669"/>
    <property type="project" value="InterPro"/>
</dbReference>
<feature type="domain" description="ABC transporter" evidence="7">
    <location>
        <begin position="5"/>
        <end position="225"/>
    </location>
</feature>
<dbReference type="RefSeq" id="WP_111351518.1">
    <property type="nucleotide sequence ID" value="NZ_QHHQ01000008.1"/>
</dbReference>
<keyword evidence="9" id="KW-1185">Reference proteome</keyword>
<dbReference type="AlphaFoldDB" id="A0A8B2NI08"/>
<proteinExistence type="inferred from homology"/>
<dbReference type="EMBL" id="QHHQ01000008">
    <property type="protein sequence ID" value="RAH97684.1"/>
    <property type="molecule type" value="Genomic_DNA"/>
</dbReference>
<dbReference type="SMART" id="SM00382">
    <property type="entry name" value="AAA"/>
    <property type="match status" value="1"/>
</dbReference>
<dbReference type="CDD" id="cd03255">
    <property type="entry name" value="ABC_MJ0796_LolCDE_FtsE"/>
    <property type="match status" value="1"/>
</dbReference>
<comment type="similarity">
    <text evidence="6">Belongs to the ABC transporter superfamily. Macrolide exporter (TC 3.A.1.122) family.</text>
</comment>
<dbReference type="Gene3D" id="3.40.50.300">
    <property type="entry name" value="P-loop containing nucleotide triphosphate hydrolases"/>
    <property type="match status" value="1"/>
</dbReference>
<dbReference type="PANTHER" id="PTHR24220">
    <property type="entry name" value="IMPORT ATP-BINDING PROTEIN"/>
    <property type="match status" value="1"/>
</dbReference>
<accession>A0A8B2NI08</accession>
<keyword evidence="5" id="KW-1278">Translocase</keyword>
<evidence type="ECO:0000313" key="9">
    <source>
        <dbReference type="Proteomes" id="UP000249590"/>
    </source>
</evidence>
<evidence type="ECO:0000256" key="5">
    <source>
        <dbReference type="ARBA" id="ARBA00022967"/>
    </source>
</evidence>
<keyword evidence="2" id="KW-0472">Membrane</keyword>
<dbReference type="InterPro" id="IPR017911">
    <property type="entry name" value="MacB-like_ATP-bd"/>
</dbReference>
<dbReference type="GO" id="GO:0089705">
    <property type="term" value="P:protein localization to outer membrane"/>
    <property type="evidence" value="ECO:0007669"/>
    <property type="project" value="TreeGrafter"/>
</dbReference>
<organism evidence="8 9">
    <name type="scientific">Acuticoccus sediminis</name>
    <dbReference type="NCBI Taxonomy" id="2184697"/>
    <lineage>
        <taxon>Bacteria</taxon>
        <taxon>Pseudomonadati</taxon>
        <taxon>Pseudomonadota</taxon>
        <taxon>Alphaproteobacteria</taxon>
        <taxon>Hyphomicrobiales</taxon>
        <taxon>Amorphaceae</taxon>
        <taxon>Acuticoccus</taxon>
    </lineage>
</organism>
<gene>
    <name evidence="8" type="ORF">DLJ53_27955</name>
</gene>
<keyword evidence="2" id="KW-0997">Cell inner membrane</keyword>
<reference evidence="8 9" key="1">
    <citation type="submission" date="2018-05" db="EMBL/GenBank/DDBJ databases">
        <title>Acuticoccus sediminis sp. nov., isolated from deep-sea sediment of Indian Ocean.</title>
        <authorList>
            <person name="Liu X."/>
            <person name="Lai Q."/>
            <person name="Du Y."/>
            <person name="Sun F."/>
            <person name="Zhang X."/>
            <person name="Wang S."/>
            <person name="Shao Z."/>
        </authorList>
    </citation>
    <scope>NUCLEOTIDE SEQUENCE [LARGE SCALE GENOMIC DNA]</scope>
    <source>
        <strain evidence="8 9">PTG4-2</strain>
    </source>
</reference>
<dbReference type="FunFam" id="3.40.50.300:FF:000032">
    <property type="entry name" value="Export ABC transporter ATP-binding protein"/>
    <property type="match status" value="1"/>
</dbReference>
<keyword evidence="1" id="KW-0813">Transport</keyword>
<evidence type="ECO:0000256" key="6">
    <source>
        <dbReference type="ARBA" id="ARBA00038388"/>
    </source>
</evidence>
<dbReference type="InterPro" id="IPR015854">
    <property type="entry name" value="ABC_transpr_LolD-like"/>
</dbReference>
<dbReference type="InterPro" id="IPR027417">
    <property type="entry name" value="P-loop_NTPase"/>
</dbReference>
<keyword evidence="4" id="KW-0067">ATP-binding</keyword>
<dbReference type="PROSITE" id="PS00211">
    <property type="entry name" value="ABC_TRANSPORTER_1"/>
    <property type="match status" value="1"/>
</dbReference>
<dbReference type="GO" id="GO:0098796">
    <property type="term" value="C:membrane protein complex"/>
    <property type="evidence" value="ECO:0007669"/>
    <property type="project" value="UniProtKB-ARBA"/>
</dbReference>
<dbReference type="InterPro" id="IPR003439">
    <property type="entry name" value="ABC_transporter-like_ATP-bd"/>
</dbReference>
<dbReference type="GO" id="GO:0022857">
    <property type="term" value="F:transmembrane transporter activity"/>
    <property type="evidence" value="ECO:0007669"/>
    <property type="project" value="UniProtKB-ARBA"/>
</dbReference>
<evidence type="ECO:0000313" key="8">
    <source>
        <dbReference type="EMBL" id="RAH97684.1"/>
    </source>
</evidence>
<dbReference type="GO" id="GO:0005524">
    <property type="term" value="F:ATP binding"/>
    <property type="evidence" value="ECO:0007669"/>
    <property type="project" value="UniProtKB-KW"/>
</dbReference>
<dbReference type="Pfam" id="PF00005">
    <property type="entry name" value="ABC_tran"/>
    <property type="match status" value="1"/>
</dbReference>
<keyword evidence="2" id="KW-1003">Cell membrane</keyword>
<dbReference type="GO" id="GO:0044874">
    <property type="term" value="P:lipoprotein localization to outer membrane"/>
    <property type="evidence" value="ECO:0007669"/>
    <property type="project" value="TreeGrafter"/>
</dbReference>
<name>A0A8B2NI08_9HYPH</name>
<evidence type="ECO:0000256" key="2">
    <source>
        <dbReference type="ARBA" id="ARBA00022519"/>
    </source>
</evidence>
<sequence length="225" mass="23968">MTTPLVLTDIVRTFSDGSEEVHVLTGANLSLNAGELVALVAPSGAGKSTLLQIAGLLEGATSGVVTIDGVEATGLSDKERTMLRRDRIGFIYQFHHLLGDFTARENVALPQRLAGASYKDALARADELLDRLGLAHRRTHRPGEMSGGERQRVAIARAVANNPRVILADEPTGNLDQATAETVRDAFLSLSRDTGLSALVATHNQALASQLDRTVTLKEGRIVAL</sequence>